<feature type="region of interest" description="Disordered" evidence="1">
    <location>
        <begin position="113"/>
        <end position="167"/>
    </location>
</feature>
<feature type="region of interest" description="Disordered" evidence="1">
    <location>
        <begin position="646"/>
        <end position="703"/>
    </location>
</feature>
<organism evidence="2 3">
    <name type="scientific">Dissophora globulifera</name>
    <dbReference type="NCBI Taxonomy" id="979702"/>
    <lineage>
        <taxon>Eukaryota</taxon>
        <taxon>Fungi</taxon>
        <taxon>Fungi incertae sedis</taxon>
        <taxon>Mucoromycota</taxon>
        <taxon>Mortierellomycotina</taxon>
        <taxon>Mortierellomycetes</taxon>
        <taxon>Mortierellales</taxon>
        <taxon>Mortierellaceae</taxon>
        <taxon>Dissophora</taxon>
    </lineage>
</organism>
<feature type="region of interest" description="Disordered" evidence="1">
    <location>
        <begin position="489"/>
        <end position="521"/>
    </location>
</feature>
<feature type="region of interest" description="Disordered" evidence="1">
    <location>
        <begin position="374"/>
        <end position="415"/>
    </location>
</feature>
<feature type="compositionally biased region" description="Low complexity" evidence="1">
    <location>
        <begin position="397"/>
        <end position="412"/>
    </location>
</feature>
<evidence type="ECO:0000256" key="1">
    <source>
        <dbReference type="SAM" id="MobiDB-lite"/>
    </source>
</evidence>
<protein>
    <submittedName>
        <fullName evidence="2">Uncharacterized protein</fullName>
    </submittedName>
</protein>
<name>A0A9P6UMY1_9FUNG</name>
<gene>
    <name evidence="2" type="ORF">BGZ99_009775</name>
</gene>
<reference evidence="2" key="1">
    <citation type="journal article" date="2020" name="Fungal Divers.">
        <title>Resolving the Mortierellaceae phylogeny through synthesis of multi-gene phylogenetics and phylogenomics.</title>
        <authorList>
            <person name="Vandepol N."/>
            <person name="Liber J."/>
            <person name="Desiro A."/>
            <person name="Na H."/>
            <person name="Kennedy M."/>
            <person name="Barry K."/>
            <person name="Grigoriev I.V."/>
            <person name="Miller A.N."/>
            <person name="O'Donnell K."/>
            <person name="Stajich J.E."/>
            <person name="Bonito G."/>
        </authorList>
    </citation>
    <scope>NUCLEOTIDE SEQUENCE</scope>
    <source>
        <strain evidence="2">REB-010B</strain>
    </source>
</reference>
<comment type="caution">
    <text evidence="2">The sequence shown here is derived from an EMBL/GenBank/DDBJ whole genome shotgun (WGS) entry which is preliminary data.</text>
</comment>
<sequence length="729" mass="73365">MLIGGVVASNKDTSGTFSAQGLLDHLSGLPVVPVFLSIIHFLQNVCFDIGFLDTLATNPHPPPPCIDKGPDIPNVGGVLGGLLGGSGTPNPAPNTGGIGGILGSLLGGIFGGGGDKSGSAPSPTPTNGGIGGFLGGIFGGGNKSPPTSTSAPPDKATPQPTTGGGIGGFFDSIFGGGHKTITTSAPPTAALTTSFGNSGTTAIAKPTATTTTAAGGIAGFFDSIFGGGRKTTTTSAPPIATLTTSSLGNGKVVTTTKPTTTTTAAVGGIASFFDSLFGGGRKSTTTLKSTTIASEATSTPPFQGRPTNAIAAPTTSTIFATSSTLTTSTLPKPTTSNAPVRGGIAGFFDRLFGWNKKNSVVATTNVTKPTLTKVAPEDRRGSPGAIFDGGSGGRIATDSSPKPTPTSATTTTIRQPAVVLNVSAVEANESSTARSEKVTPPPSKAKDAFTASPVTTKDRNTVVTFTEQPHYTAIPTLLTSAMTPALSTARGRSSFSGDSGGALGSGRKDSPVTAINPTHPTNPQTIAAALPTTHSAESGILGNSIGVISTSAVGASTGMKRSSTTIGSIPPFPTNVSFTHDKSDGLASIKKSSDVQRTSTLVVGSTPATLLSTGQVDSEKDRIMKTPSFRPTKALLTPSALEILTRTETVNPKQTAGNGGVSGSPHSGHPLAGVNGNEKNDEKAPQDSSLYQDKDSLSGTTSNIGRVARSIQIQKRYSEKIIQQRHEDL</sequence>
<evidence type="ECO:0000313" key="2">
    <source>
        <dbReference type="EMBL" id="KAG0312020.1"/>
    </source>
</evidence>
<dbReference type="EMBL" id="JAAAIP010000854">
    <property type="protein sequence ID" value="KAG0312020.1"/>
    <property type="molecule type" value="Genomic_DNA"/>
</dbReference>
<feature type="compositionally biased region" description="Polar residues" evidence="1">
    <location>
        <begin position="646"/>
        <end position="656"/>
    </location>
</feature>
<dbReference type="Proteomes" id="UP000738325">
    <property type="component" value="Unassembled WGS sequence"/>
</dbReference>
<proteinExistence type="predicted"/>
<feature type="compositionally biased region" description="Polar residues" evidence="1">
    <location>
        <begin position="686"/>
        <end position="703"/>
    </location>
</feature>
<keyword evidence="3" id="KW-1185">Reference proteome</keyword>
<dbReference type="AlphaFoldDB" id="A0A9P6UMY1"/>
<feature type="region of interest" description="Disordered" evidence="1">
    <location>
        <begin position="427"/>
        <end position="450"/>
    </location>
</feature>
<feature type="compositionally biased region" description="Gly residues" evidence="1">
    <location>
        <begin position="128"/>
        <end position="142"/>
    </location>
</feature>
<accession>A0A9P6UMY1</accession>
<evidence type="ECO:0000313" key="3">
    <source>
        <dbReference type="Proteomes" id="UP000738325"/>
    </source>
</evidence>